<keyword evidence="1" id="KW-0732">Signal</keyword>
<feature type="chain" id="PRO_5046313806" evidence="1">
    <location>
        <begin position="21"/>
        <end position="52"/>
    </location>
</feature>
<feature type="signal peptide" evidence="1">
    <location>
        <begin position="1"/>
        <end position="20"/>
    </location>
</feature>
<comment type="caution">
    <text evidence="2">The sequence shown here is derived from an EMBL/GenBank/DDBJ whole genome shotgun (WGS) entry which is preliminary data.</text>
</comment>
<evidence type="ECO:0000313" key="3">
    <source>
        <dbReference type="Proteomes" id="UP001235840"/>
    </source>
</evidence>
<evidence type="ECO:0000313" key="2">
    <source>
        <dbReference type="EMBL" id="MDQ0166143.1"/>
    </source>
</evidence>
<evidence type="ECO:0000256" key="1">
    <source>
        <dbReference type="SAM" id="SignalP"/>
    </source>
</evidence>
<proteinExistence type="predicted"/>
<keyword evidence="3" id="KW-1185">Reference proteome</keyword>
<sequence>MKKMLTIVVASSFTFLLCFSSGTEVLGNPGGPNVELNSSSVVKEMYERVTAD</sequence>
<accession>A0ABT9VYU1</accession>
<name>A0ABT9VYU1_9BACI</name>
<organism evidence="2 3">
    <name type="scientific">Caldalkalibacillus horti</name>
    <dbReference type="NCBI Taxonomy" id="77523"/>
    <lineage>
        <taxon>Bacteria</taxon>
        <taxon>Bacillati</taxon>
        <taxon>Bacillota</taxon>
        <taxon>Bacilli</taxon>
        <taxon>Bacillales</taxon>
        <taxon>Bacillaceae</taxon>
        <taxon>Caldalkalibacillus</taxon>
    </lineage>
</organism>
<dbReference type="EMBL" id="JAUSTY010000007">
    <property type="protein sequence ID" value="MDQ0166143.1"/>
    <property type="molecule type" value="Genomic_DNA"/>
</dbReference>
<dbReference type="Proteomes" id="UP001235840">
    <property type="component" value="Unassembled WGS sequence"/>
</dbReference>
<dbReference type="RefSeq" id="WP_307394126.1">
    <property type="nucleotide sequence ID" value="NZ_BAAADK010000048.1"/>
</dbReference>
<reference evidence="2 3" key="1">
    <citation type="submission" date="2023-07" db="EMBL/GenBank/DDBJ databases">
        <title>Genomic Encyclopedia of Type Strains, Phase IV (KMG-IV): sequencing the most valuable type-strain genomes for metagenomic binning, comparative biology and taxonomic classification.</title>
        <authorList>
            <person name="Goeker M."/>
        </authorList>
    </citation>
    <scope>NUCLEOTIDE SEQUENCE [LARGE SCALE GENOMIC DNA]</scope>
    <source>
        <strain evidence="2 3">DSM 12751</strain>
    </source>
</reference>
<gene>
    <name evidence="2" type="ORF">J2S11_002044</name>
</gene>
<protein>
    <submittedName>
        <fullName evidence="2">Uncharacterized protein</fullName>
    </submittedName>
</protein>